<evidence type="ECO:0000313" key="1">
    <source>
        <dbReference type="EMBL" id="GGW26876.1"/>
    </source>
</evidence>
<accession>A0A918IT95</accession>
<protein>
    <submittedName>
        <fullName evidence="1">Uncharacterized protein</fullName>
    </submittedName>
</protein>
<comment type="caution">
    <text evidence="1">The sequence shown here is derived from an EMBL/GenBank/DDBJ whole genome shotgun (WGS) entry which is preliminary data.</text>
</comment>
<dbReference type="RefSeq" id="WP_026812118.1">
    <property type="nucleotide sequence ID" value="NZ_BMWP01000005.1"/>
</dbReference>
<gene>
    <name evidence="1" type="ORF">GCM10007383_10210</name>
</gene>
<proteinExistence type="predicted"/>
<organism evidence="1 2">
    <name type="scientific">Arenibacter certesii</name>
    <dbReference type="NCBI Taxonomy" id="228955"/>
    <lineage>
        <taxon>Bacteria</taxon>
        <taxon>Pseudomonadati</taxon>
        <taxon>Bacteroidota</taxon>
        <taxon>Flavobacteriia</taxon>
        <taxon>Flavobacteriales</taxon>
        <taxon>Flavobacteriaceae</taxon>
        <taxon>Arenibacter</taxon>
    </lineage>
</organism>
<dbReference type="AlphaFoldDB" id="A0A918IT95"/>
<reference evidence="1" key="2">
    <citation type="submission" date="2020-09" db="EMBL/GenBank/DDBJ databases">
        <authorList>
            <person name="Sun Q."/>
            <person name="Kim S."/>
        </authorList>
    </citation>
    <scope>NUCLEOTIDE SEQUENCE</scope>
    <source>
        <strain evidence="1">KCTC 12113</strain>
    </source>
</reference>
<reference evidence="1" key="1">
    <citation type="journal article" date="2014" name="Int. J. Syst. Evol. Microbiol.">
        <title>Complete genome sequence of Corynebacterium casei LMG S-19264T (=DSM 44701T), isolated from a smear-ripened cheese.</title>
        <authorList>
            <consortium name="US DOE Joint Genome Institute (JGI-PGF)"/>
            <person name="Walter F."/>
            <person name="Albersmeier A."/>
            <person name="Kalinowski J."/>
            <person name="Ruckert C."/>
        </authorList>
    </citation>
    <scope>NUCLEOTIDE SEQUENCE</scope>
    <source>
        <strain evidence="1">KCTC 12113</strain>
    </source>
</reference>
<dbReference type="EMBL" id="BMWP01000005">
    <property type="protein sequence ID" value="GGW26876.1"/>
    <property type="molecule type" value="Genomic_DNA"/>
</dbReference>
<dbReference type="Proteomes" id="UP000634668">
    <property type="component" value="Unassembled WGS sequence"/>
</dbReference>
<name>A0A918IT95_9FLAO</name>
<keyword evidence="2" id="KW-1185">Reference proteome</keyword>
<evidence type="ECO:0000313" key="2">
    <source>
        <dbReference type="Proteomes" id="UP000634668"/>
    </source>
</evidence>
<sequence>MTPRQIEKIKTKIRSIRATLVAEKRKYGGFDDSRGLRYMPPELFIKIQDYKGGLTYLRWFDKNFNDDMGMPNFLFEWLIILFKTKNLKGAEEKAYQVFFANSYLFDKYFGRKIVPIEKYEYSNWAIPEFAEHFNYNSDQKELSDFTDWLKAFESSESFLRKKHNYIVTSKKLKNVNDMEARKQLLAELRQIESELN</sequence>